<evidence type="ECO:0000259" key="3">
    <source>
        <dbReference type="PROSITE" id="PS01031"/>
    </source>
</evidence>
<feature type="region of interest" description="Disordered" evidence="2">
    <location>
        <begin position="31"/>
        <end position="52"/>
    </location>
</feature>
<dbReference type="InterPro" id="IPR008978">
    <property type="entry name" value="HSP20-like_chaperone"/>
</dbReference>
<dbReference type="CDD" id="cd06464">
    <property type="entry name" value="ACD_sHsps-like"/>
    <property type="match status" value="1"/>
</dbReference>
<dbReference type="SUPFAM" id="SSF49764">
    <property type="entry name" value="HSP20-like chaperones"/>
    <property type="match status" value="1"/>
</dbReference>
<organism evidence="4 5">
    <name type="scientific">Symbiobacterium thermophilum</name>
    <dbReference type="NCBI Taxonomy" id="2734"/>
    <lineage>
        <taxon>Bacteria</taxon>
        <taxon>Bacillati</taxon>
        <taxon>Bacillota</taxon>
        <taxon>Clostridia</taxon>
        <taxon>Eubacteriales</taxon>
        <taxon>Symbiobacteriaceae</taxon>
        <taxon>Symbiobacterium</taxon>
    </lineage>
</organism>
<dbReference type="PROSITE" id="PS01031">
    <property type="entry name" value="SHSP"/>
    <property type="match status" value="1"/>
</dbReference>
<dbReference type="AlphaFoldDB" id="A0A1Y2T566"/>
<dbReference type="EMBL" id="LWLV01000467">
    <property type="protein sequence ID" value="OTA41439.1"/>
    <property type="molecule type" value="Genomic_DNA"/>
</dbReference>
<comment type="caution">
    <text evidence="4">The sequence shown here is derived from an EMBL/GenBank/DDBJ whole genome shotgun (WGS) entry which is preliminary data.</text>
</comment>
<comment type="similarity">
    <text evidence="1">Belongs to the small heat shock protein (HSP20) family.</text>
</comment>
<proteinExistence type="inferred from homology"/>
<dbReference type="InterPro" id="IPR002068">
    <property type="entry name" value="A-crystallin/Hsp20_dom"/>
</dbReference>
<evidence type="ECO:0000313" key="5">
    <source>
        <dbReference type="Proteomes" id="UP000194267"/>
    </source>
</evidence>
<dbReference type="Gene3D" id="2.60.40.790">
    <property type="match status" value="1"/>
</dbReference>
<accession>A0A1Y2T566</accession>
<sequence length="168" mass="17654">MNDPGKVVQRIAEQLEALGDAFGEELFRELGRAGTPRPKGQSGGRIGGRARTGAAAGPPLDIYVTPYEVVVEAILPGLGGPHQVTVSLAGPAELLIEAFLPDRLPDGLYIQRERFVGYCVRMVTLPATVLPAASARYRHGILQLRFPRATPGSGGEGVAVLHVPPTGG</sequence>
<protein>
    <recommendedName>
        <fullName evidence="3">SHSP domain-containing protein</fullName>
    </recommendedName>
</protein>
<name>A0A1Y2T566_SYMTR</name>
<reference evidence="5" key="1">
    <citation type="submission" date="2016-04" db="EMBL/GenBank/DDBJ databases">
        <authorList>
            <person name="Antunes L.P."/>
            <person name="Martins L.F."/>
            <person name="Pereira R.V."/>
            <person name="Thomas A.M."/>
            <person name="Barbosa D."/>
            <person name="Nascimento L."/>
            <person name="Silva G.M."/>
            <person name="Condomitti G.W."/>
            <person name="Digiampietri L.A."/>
            <person name="Lombardi K.C."/>
            <person name="Ramos P.L."/>
            <person name="Quaggio R.B."/>
            <person name="Oliveira J.C."/>
            <person name="Pascon R.C."/>
            <person name="Cruz J.B."/>
            <person name="Silva A.M."/>
            <person name="Setubal J.C."/>
        </authorList>
    </citation>
    <scope>NUCLEOTIDE SEQUENCE [LARGE SCALE GENOMIC DNA]</scope>
</reference>
<dbReference type="Proteomes" id="UP000194267">
    <property type="component" value="Unassembled WGS sequence"/>
</dbReference>
<evidence type="ECO:0000256" key="2">
    <source>
        <dbReference type="SAM" id="MobiDB-lite"/>
    </source>
</evidence>
<feature type="domain" description="SHSP" evidence="3">
    <location>
        <begin position="51"/>
        <end position="164"/>
    </location>
</feature>
<gene>
    <name evidence="4" type="ORF">A6D92_06690</name>
</gene>
<evidence type="ECO:0000313" key="4">
    <source>
        <dbReference type="EMBL" id="OTA41439.1"/>
    </source>
</evidence>
<evidence type="ECO:0000256" key="1">
    <source>
        <dbReference type="PROSITE-ProRule" id="PRU00285"/>
    </source>
</evidence>